<evidence type="ECO:0000256" key="1">
    <source>
        <dbReference type="ARBA" id="ARBA00000085"/>
    </source>
</evidence>
<keyword evidence="6" id="KW-0808">Transferase</keyword>
<feature type="transmembrane region" description="Helical" evidence="14">
    <location>
        <begin position="39"/>
        <end position="58"/>
    </location>
</feature>
<dbReference type="GO" id="GO:0005524">
    <property type="term" value="F:ATP binding"/>
    <property type="evidence" value="ECO:0007669"/>
    <property type="project" value="UniProtKB-KW"/>
</dbReference>
<dbReference type="KEGG" id="sva:SVA_0642"/>
<evidence type="ECO:0000256" key="14">
    <source>
        <dbReference type="SAM" id="Phobius"/>
    </source>
</evidence>
<evidence type="ECO:0000256" key="4">
    <source>
        <dbReference type="ARBA" id="ARBA00012438"/>
    </source>
</evidence>
<dbReference type="InterPro" id="IPR036097">
    <property type="entry name" value="HisK_dim/P_sf"/>
</dbReference>
<dbReference type="SMART" id="SM00387">
    <property type="entry name" value="HATPase_c"/>
    <property type="match status" value="1"/>
</dbReference>
<dbReference type="GO" id="GO:0000155">
    <property type="term" value="F:phosphorelay sensor kinase activity"/>
    <property type="evidence" value="ECO:0007669"/>
    <property type="project" value="InterPro"/>
</dbReference>
<dbReference type="Gene3D" id="3.30.450.20">
    <property type="entry name" value="PAS domain"/>
    <property type="match status" value="1"/>
</dbReference>
<evidence type="ECO:0000256" key="8">
    <source>
        <dbReference type="ARBA" id="ARBA00022741"/>
    </source>
</evidence>
<dbReference type="InterPro" id="IPR004358">
    <property type="entry name" value="Sig_transdc_His_kin-like_C"/>
</dbReference>
<dbReference type="PROSITE" id="PS50109">
    <property type="entry name" value="HIS_KIN"/>
    <property type="match status" value="1"/>
</dbReference>
<feature type="transmembrane region" description="Helical" evidence="14">
    <location>
        <begin position="6"/>
        <end position="27"/>
    </location>
</feature>
<gene>
    <name evidence="16" type="ORF">SVA_0642</name>
</gene>
<dbReference type="OrthoDB" id="9764438at2"/>
<evidence type="ECO:0000256" key="5">
    <source>
        <dbReference type="ARBA" id="ARBA00022553"/>
    </source>
</evidence>
<keyword evidence="5" id="KW-0597">Phosphoprotein</keyword>
<dbReference type="PRINTS" id="PR00344">
    <property type="entry name" value="BCTRLSENSOR"/>
</dbReference>
<dbReference type="Gene3D" id="1.10.287.130">
    <property type="match status" value="1"/>
</dbReference>
<feature type="transmembrane region" description="Helical" evidence="14">
    <location>
        <begin position="373"/>
        <end position="393"/>
    </location>
</feature>
<dbReference type="InterPro" id="IPR003661">
    <property type="entry name" value="HisK_dim/P_dom"/>
</dbReference>
<dbReference type="CDD" id="cd00082">
    <property type="entry name" value="HisKA"/>
    <property type="match status" value="1"/>
</dbReference>
<feature type="transmembrane region" description="Helical" evidence="14">
    <location>
        <begin position="183"/>
        <end position="210"/>
    </location>
</feature>
<evidence type="ECO:0000256" key="13">
    <source>
        <dbReference type="ARBA" id="ARBA00023136"/>
    </source>
</evidence>
<keyword evidence="12" id="KW-0902">Two-component regulatory system</keyword>
<dbReference type="SUPFAM" id="SSF55785">
    <property type="entry name" value="PYP-like sensor domain (PAS domain)"/>
    <property type="match status" value="1"/>
</dbReference>
<dbReference type="EC" id="2.7.13.3" evidence="4"/>
<evidence type="ECO:0000313" key="16">
    <source>
        <dbReference type="EMBL" id="BAU47221.1"/>
    </source>
</evidence>
<comment type="catalytic activity">
    <reaction evidence="1">
        <text>ATP + protein L-histidine = ADP + protein N-phospho-L-histidine.</text>
        <dbReference type="EC" id="2.7.13.3"/>
    </reaction>
</comment>
<keyword evidence="13 14" id="KW-0472">Membrane</keyword>
<feature type="transmembrane region" description="Helical" evidence="14">
    <location>
        <begin position="152"/>
        <end position="171"/>
    </location>
</feature>
<evidence type="ECO:0000259" key="15">
    <source>
        <dbReference type="PROSITE" id="PS50109"/>
    </source>
</evidence>
<dbReference type="SUPFAM" id="SSF47384">
    <property type="entry name" value="Homodimeric domain of signal transducing histidine kinase"/>
    <property type="match status" value="1"/>
</dbReference>
<protein>
    <recommendedName>
        <fullName evidence="4">histidine kinase</fullName>
        <ecNumber evidence="4">2.7.13.3</ecNumber>
    </recommendedName>
</protein>
<evidence type="ECO:0000256" key="11">
    <source>
        <dbReference type="ARBA" id="ARBA00022989"/>
    </source>
</evidence>
<dbReference type="InterPro" id="IPR038377">
    <property type="entry name" value="Na/Glc_symporter_sf"/>
</dbReference>
<organism evidence="16 17">
    <name type="scientific">Sulfurifustis variabilis</name>
    <dbReference type="NCBI Taxonomy" id="1675686"/>
    <lineage>
        <taxon>Bacteria</taxon>
        <taxon>Pseudomonadati</taxon>
        <taxon>Pseudomonadota</taxon>
        <taxon>Gammaproteobacteria</taxon>
        <taxon>Acidiferrobacterales</taxon>
        <taxon>Acidiferrobacteraceae</taxon>
        <taxon>Sulfurifustis</taxon>
    </lineage>
</organism>
<sequence>MTFDLGYLFLVGVLYLVLLFLIAYAAERGFIPSKVARHPATYVLSLGVYATSWTYYGSVGFAQTEGYNFLAIYLGVTLAFLLTPVLLAPILKIAREHQLTSLADLFAFRYRHHLTGVLVTLFMLIGVLPYISLQIRAVTDSIWVLTQAATPAVLAFGFCVTLILFAILFGARHTSPREKHEGLVVAIAFESAVKLVALALVGLFAVFGVFGGLGGMNLWLDENPRALAALYEPVREGPWAALVLLAFAAGFLLPRQFHMTFTENIDPRTLPAASWGFPLFLLALNIGIPPILWAGQALQPTANPDYYVLGITLAGGSVWLPTLAFLGGVSAASAMMIVSTIALAAMCLNHLILPASFFSRGGPYTNLYARLLWWRRALIAVIIMAGYGFYLLLEANQGLVKLGLISFVAVAQFLPGILGLLYWPRATRTGFIGGLLGGGLVWALTMLLPLLERSGLIHTGIDVQVWARAAETTPTGFATFASLAVNGLLFVGLSLLTRPGAEETEAARACSRDVLAPPRGVVKAVSPQQFAEQLARVIGTQTADREVRQALVDLRMSGDERRPSELRRLRERIERNLSGLLGPLLARMIVDDRLHMDATSQTALADTMRLIEERIEASQTRLQGLAAELDALRRYHRQILQELPLGVCSLGPGEEVVIWNHAMEHISGLAARAVGGTPITRLPEPWGGLLRGFVAAEDHHLYKLQVNIQGRPRWFNLHKAAIEDPTRPAEQARGGLVILVEDLTDLQTLEVELAHSERLASIGGLAAGVAHEIGNPLTGIASLAQNLRDEDDPRLVRESLDQIQQQIRRIGDIVRTLVTFSHGGTPTDRAFAPLNLHECVEEAVRLVRLSRAGKQVTCHNRCDPGLLLYGDRPRLAQVIVNLLTNACDASRPGDEVEVRARADDGEAVIVVADQGSGVPLELRDRVFEPFFTTKQPGEGTGLGLPIAYSIVRDHGGTIALESRPGEGTQVIVRLPLTVDALGHTAVDASGAAS</sequence>
<dbReference type="GO" id="GO:0016020">
    <property type="term" value="C:membrane"/>
    <property type="evidence" value="ECO:0007669"/>
    <property type="project" value="UniProtKB-SubCell"/>
</dbReference>
<feature type="transmembrane region" description="Helical" evidence="14">
    <location>
        <begin position="477"/>
        <end position="496"/>
    </location>
</feature>
<feature type="transmembrane region" description="Helical" evidence="14">
    <location>
        <begin position="429"/>
        <end position="451"/>
    </location>
</feature>
<feature type="transmembrane region" description="Helical" evidence="14">
    <location>
        <begin position="237"/>
        <end position="254"/>
    </location>
</feature>
<evidence type="ECO:0000313" key="17">
    <source>
        <dbReference type="Proteomes" id="UP000218899"/>
    </source>
</evidence>
<evidence type="ECO:0000256" key="10">
    <source>
        <dbReference type="ARBA" id="ARBA00022840"/>
    </source>
</evidence>
<dbReference type="Proteomes" id="UP000218899">
    <property type="component" value="Chromosome"/>
</dbReference>
<feature type="domain" description="Histidine kinase" evidence="15">
    <location>
        <begin position="768"/>
        <end position="978"/>
    </location>
</feature>
<feature type="transmembrane region" description="Helical" evidence="14">
    <location>
        <begin position="402"/>
        <end position="423"/>
    </location>
</feature>
<dbReference type="InterPro" id="IPR001734">
    <property type="entry name" value="Na/solute_symporter"/>
</dbReference>
<dbReference type="PANTHER" id="PTHR43065">
    <property type="entry name" value="SENSOR HISTIDINE KINASE"/>
    <property type="match status" value="1"/>
</dbReference>
<feature type="transmembrane region" description="Helical" evidence="14">
    <location>
        <begin position="334"/>
        <end position="353"/>
    </location>
</feature>
<dbReference type="Pfam" id="PF00512">
    <property type="entry name" value="HisKA"/>
    <property type="match status" value="1"/>
</dbReference>
<dbReference type="EMBL" id="AP014936">
    <property type="protein sequence ID" value="BAU47221.1"/>
    <property type="molecule type" value="Genomic_DNA"/>
</dbReference>
<evidence type="ECO:0000256" key="9">
    <source>
        <dbReference type="ARBA" id="ARBA00022777"/>
    </source>
</evidence>
<dbReference type="SUPFAM" id="SSF55874">
    <property type="entry name" value="ATPase domain of HSP90 chaperone/DNA topoisomerase II/histidine kinase"/>
    <property type="match status" value="1"/>
</dbReference>
<evidence type="ECO:0000256" key="3">
    <source>
        <dbReference type="ARBA" id="ARBA00006434"/>
    </source>
</evidence>
<keyword evidence="8" id="KW-0547">Nucleotide-binding</keyword>
<keyword evidence="17" id="KW-1185">Reference proteome</keyword>
<dbReference type="InterPro" id="IPR005467">
    <property type="entry name" value="His_kinase_dom"/>
</dbReference>
<feature type="transmembrane region" description="Helical" evidence="14">
    <location>
        <begin position="70"/>
        <end position="91"/>
    </location>
</feature>
<keyword evidence="10" id="KW-0067">ATP-binding</keyword>
<evidence type="ECO:0000256" key="12">
    <source>
        <dbReference type="ARBA" id="ARBA00023012"/>
    </source>
</evidence>
<feature type="transmembrane region" description="Helical" evidence="14">
    <location>
        <begin position="306"/>
        <end position="327"/>
    </location>
</feature>
<reference evidence="16 17" key="1">
    <citation type="submission" date="2015-08" db="EMBL/GenBank/DDBJ databases">
        <title>Complete genome sequence of Sulfurifustis variabilis.</title>
        <authorList>
            <person name="Miura A."/>
            <person name="Kojima H."/>
            <person name="Fukui M."/>
        </authorList>
    </citation>
    <scope>NUCLEOTIDE SEQUENCE [LARGE SCALE GENOMIC DNA]</scope>
    <source>
        <strain evidence="17">skN76</strain>
    </source>
</reference>
<dbReference type="GO" id="GO:0022857">
    <property type="term" value="F:transmembrane transporter activity"/>
    <property type="evidence" value="ECO:0007669"/>
    <property type="project" value="InterPro"/>
</dbReference>
<comment type="similarity">
    <text evidence="3">Belongs to the sodium:solute symporter (SSF) (TC 2.A.21) family.</text>
</comment>
<dbReference type="InterPro" id="IPR035965">
    <property type="entry name" value="PAS-like_dom_sf"/>
</dbReference>
<dbReference type="Gene3D" id="1.20.1730.10">
    <property type="entry name" value="Sodium/glucose cotransporter"/>
    <property type="match status" value="1"/>
</dbReference>
<evidence type="ECO:0000256" key="2">
    <source>
        <dbReference type="ARBA" id="ARBA00004141"/>
    </source>
</evidence>
<feature type="transmembrane region" description="Helical" evidence="14">
    <location>
        <begin position="275"/>
        <end position="294"/>
    </location>
</feature>
<feature type="transmembrane region" description="Helical" evidence="14">
    <location>
        <begin position="112"/>
        <end position="132"/>
    </location>
</feature>
<proteinExistence type="inferred from homology"/>
<dbReference type="CDD" id="cd00075">
    <property type="entry name" value="HATPase"/>
    <property type="match status" value="1"/>
</dbReference>
<keyword evidence="11 14" id="KW-1133">Transmembrane helix</keyword>
<dbReference type="InterPro" id="IPR003594">
    <property type="entry name" value="HATPase_dom"/>
</dbReference>
<keyword evidence="7 14" id="KW-0812">Transmembrane</keyword>
<dbReference type="SMART" id="SM00388">
    <property type="entry name" value="HisKA"/>
    <property type="match status" value="1"/>
</dbReference>
<evidence type="ECO:0000256" key="7">
    <source>
        <dbReference type="ARBA" id="ARBA00022692"/>
    </source>
</evidence>
<dbReference type="PANTHER" id="PTHR43065:SF10">
    <property type="entry name" value="PEROXIDE STRESS-ACTIVATED HISTIDINE KINASE MAK3"/>
    <property type="match status" value="1"/>
</dbReference>
<dbReference type="Gene3D" id="3.30.565.10">
    <property type="entry name" value="Histidine kinase-like ATPase, C-terminal domain"/>
    <property type="match status" value="1"/>
</dbReference>
<name>A0A1B4VAT3_9GAMM</name>
<dbReference type="Pfam" id="PF02518">
    <property type="entry name" value="HATPase_c"/>
    <property type="match status" value="1"/>
</dbReference>
<keyword evidence="9 16" id="KW-0418">Kinase</keyword>
<dbReference type="RefSeq" id="WP_096458695.1">
    <property type="nucleotide sequence ID" value="NZ_AP014936.1"/>
</dbReference>
<comment type="subcellular location">
    <subcellularLocation>
        <location evidence="2">Membrane</location>
        <topology evidence="2">Multi-pass membrane protein</topology>
    </subcellularLocation>
</comment>
<dbReference type="InterPro" id="IPR036890">
    <property type="entry name" value="HATPase_C_sf"/>
</dbReference>
<dbReference type="AlphaFoldDB" id="A0A1B4VAT3"/>
<accession>A0A1B4VAT3</accession>
<evidence type="ECO:0000256" key="6">
    <source>
        <dbReference type="ARBA" id="ARBA00022679"/>
    </source>
</evidence>
<dbReference type="PROSITE" id="PS50283">
    <property type="entry name" value="NA_SOLUT_SYMP_3"/>
    <property type="match status" value="1"/>
</dbReference>